<gene>
    <name evidence="1" type="ORF">BB561_001677</name>
</gene>
<sequence>MATPLLRRKPNKSILLKREKTKFKERGVKFFFRKARHRAPNKAIYVLPLWRTSFYVLGRICQTNQQSVGLKHYRKGIQNSFQTQHADASHTFVFHYTPLTIQKKTQQRANQAILEKLILL</sequence>
<dbReference type="EMBL" id="MBFR01000050">
    <property type="protein sequence ID" value="PVU95653.1"/>
    <property type="molecule type" value="Genomic_DNA"/>
</dbReference>
<accession>A0A2T9YTI5</accession>
<name>A0A2T9YTI5_9FUNG</name>
<dbReference type="AlphaFoldDB" id="A0A2T9YTI5"/>
<reference evidence="1 2" key="1">
    <citation type="journal article" date="2018" name="MBio">
        <title>Comparative Genomics Reveals the Core Gene Toolbox for the Fungus-Insect Symbiosis.</title>
        <authorList>
            <person name="Wang Y."/>
            <person name="Stata M."/>
            <person name="Wang W."/>
            <person name="Stajich J.E."/>
            <person name="White M.M."/>
            <person name="Moncalvo J.M."/>
        </authorList>
    </citation>
    <scope>NUCLEOTIDE SEQUENCE [LARGE SCALE GENOMIC DNA]</scope>
    <source>
        <strain evidence="1 2">SWE-8-4</strain>
    </source>
</reference>
<comment type="caution">
    <text evidence="1">The sequence shown here is derived from an EMBL/GenBank/DDBJ whole genome shotgun (WGS) entry which is preliminary data.</text>
</comment>
<proteinExistence type="predicted"/>
<evidence type="ECO:0000313" key="1">
    <source>
        <dbReference type="EMBL" id="PVU95653.1"/>
    </source>
</evidence>
<evidence type="ECO:0000313" key="2">
    <source>
        <dbReference type="Proteomes" id="UP000245383"/>
    </source>
</evidence>
<keyword evidence="2" id="KW-1185">Reference proteome</keyword>
<organism evidence="1 2">
    <name type="scientific">Smittium simulii</name>
    <dbReference type="NCBI Taxonomy" id="133385"/>
    <lineage>
        <taxon>Eukaryota</taxon>
        <taxon>Fungi</taxon>
        <taxon>Fungi incertae sedis</taxon>
        <taxon>Zoopagomycota</taxon>
        <taxon>Kickxellomycotina</taxon>
        <taxon>Harpellomycetes</taxon>
        <taxon>Harpellales</taxon>
        <taxon>Legeriomycetaceae</taxon>
        <taxon>Smittium</taxon>
    </lineage>
</organism>
<protein>
    <submittedName>
        <fullName evidence="1">Uncharacterized protein</fullName>
    </submittedName>
</protein>
<dbReference type="Proteomes" id="UP000245383">
    <property type="component" value="Unassembled WGS sequence"/>
</dbReference>